<gene>
    <name evidence="1" type="ORF">RISK_004057</name>
</gene>
<protein>
    <submittedName>
        <fullName evidence="1">Uncharacterized protein</fullName>
    </submittedName>
</protein>
<dbReference type="EMBL" id="LECT01000031">
    <property type="protein sequence ID" value="KLU03650.1"/>
    <property type="molecule type" value="Genomic_DNA"/>
</dbReference>
<keyword evidence="2" id="KW-1185">Reference proteome</keyword>
<comment type="caution">
    <text evidence="1">The sequence shown here is derived from an EMBL/GenBank/DDBJ whole genome shotgun (WGS) entry which is preliminary data.</text>
</comment>
<dbReference type="Proteomes" id="UP000036367">
    <property type="component" value="Unassembled WGS sequence"/>
</dbReference>
<evidence type="ECO:0000313" key="1">
    <source>
        <dbReference type="EMBL" id="KLU03650.1"/>
    </source>
</evidence>
<reference evidence="1" key="1">
    <citation type="submission" date="2015-05" db="EMBL/GenBank/DDBJ databases">
        <title>Permanent draft genome of Rhodopirellula islandicus K833.</title>
        <authorList>
            <person name="Kizina J."/>
            <person name="Richter M."/>
            <person name="Glockner F.O."/>
            <person name="Harder J."/>
        </authorList>
    </citation>
    <scope>NUCLEOTIDE SEQUENCE [LARGE SCALE GENOMIC DNA]</scope>
    <source>
        <strain evidence="1">K833</strain>
    </source>
</reference>
<proteinExistence type="predicted"/>
<name>A0A0J1BAA0_RHOIS</name>
<sequence>MIHQSHESSHLGEPSLAPPLLWIHVETFAKIAPELVG</sequence>
<organism evidence="1 2">
    <name type="scientific">Rhodopirellula islandica</name>
    <dbReference type="NCBI Taxonomy" id="595434"/>
    <lineage>
        <taxon>Bacteria</taxon>
        <taxon>Pseudomonadati</taxon>
        <taxon>Planctomycetota</taxon>
        <taxon>Planctomycetia</taxon>
        <taxon>Pirellulales</taxon>
        <taxon>Pirellulaceae</taxon>
        <taxon>Rhodopirellula</taxon>
    </lineage>
</organism>
<dbReference type="AlphaFoldDB" id="A0A0J1BAA0"/>
<accession>A0A0J1BAA0</accession>
<evidence type="ECO:0000313" key="2">
    <source>
        <dbReference type="Proteomes" id="UP000036367"/>
    </source>
</evidence>